<proteinExistence type="predicted"/>
<sequence length="622" mass="65351">MTDLVVLHTSCRKAHGGGRDSLETAGAVIGERVAAGASNARPHLLVLSGDQIYADEVAAPLAPRVRRIAGDLVGIDESDVFPPVSAAGRQGPTEGFGLTSSAASDHLWSLGEYLATYLLYWSDALWPAAPPPWSQAVGEVDPAAGLNETTWDDLVARVTTFRAGLPTARRVLATVPSLMIADDHEVTDDWNLDHGWARAVYSDAAGSRLVFNGLLAYALCQHWGNVPERFVTGGSPEADVLAMASFTGASPDTPALRGQLGMPATPFPDPPTVLRDPGAGVAYDVRLDATDGWPVRVIGLDERTVREFPDADGQAARISLDGLAAMLPEPAGPAPGATVVIAPSPVLGTHVIEHVLQPAVNLLPGGSVYADFESWPAAPAQHQELLRRVAAQGPTVILSGDVHYSGTAGLEYVRGPVTTTAAQVTSSAAKNADTKTMMLHLFGDLAMRLGIERTRTVDGYTALSAAQQAALVSPPPAGSELPYDDMVDVLLGRVARAAQETPALISHEVAVVYGLGTPDWTYEVEPVDDERMPAPGALLDAMTAAPDPWPGWDPAKSSSLVRALRASDLHRIGRMFVGLPQISILTFTSGPLTLQHELVCPAGEDPAGTGRHDARTAVVLAP</sequence>
<dbReference type="Proteomes" id="UP001596175">
    <property type="component" value="Unassembled WGS sequence"/>
</dbReference>
<dbReference type="EMBL" id="JBHSKG010000030">
    <property type="protein sequence ID" value="MFC5142932.1"/>
    <property type="molecule type" value="Genomic_DNA"/>
</dbReference>
<dbReference type="PANTHER" id="PTHR37031">
    <property type="entry name" value="METALLOPHOSPHATASE BINDING DOMAIN PROTEIN"/>
    <property type="match status" value="1"/>
</dbReference>
<dbReference type="RefSeq" id="WP_378025017.1">
    <property type="nucleotide sequence ID" value="NZ_JBHSKG010000030.1"/>
</dbReference>
<protein>
    <recommendedName>
        <fullName evidence="3">PhoD-like phosphatase metallophosphatase domain-containing protein</fullName>
    </recommendedName>
</protein>
<dbReference type="Gene3D" id="3.60.21.70">
    <property type="entry name" value="PhoD-like phosphatase"/>
    <property type="match status" value="1"/>
</dbReference>
<comment type="caution">
    <text evidence="1">The sequence shown here is derived from an EMBL/GenBank/DDBJ whole genome shotgun (WGS) entry which is preliminary data.</text>
</comment>
<name>A0ABV9ZP87_9PSEU</name>
<evidence type="ECO:0008006" key="3">
    <source>
        <dbReference type="Google" id="ProtNLM"/>
    </source>
</evidence>
<dbReference type="PANTHER" id="PTHR37031:SF2">
    <property type="entry name" value="PHOD-LIKE PHOSPHATASE METALLOPHOSPHATASE DOMAIN-CONTAINING PROTEIN"/>
    <property type="match status" value="1"/>
</dbReference>
<evidence type="ECO:0000313" key="2">
    <source>
        <dbReference type="Proteomes" id="UP001596175"/>
    </source>
</evidence>
<gene>
    <name evidence="1" type="ORF">ACFPK1_32245</name>
</gene>
<dbReference type="InterPro" id="IPR038607">
    <property type="entry name" value="PhoD-like_sf"/>
</dbReference>
<accession>A0ABV9ZP87</accession>
<reference evidence="2" key="1">
    <citation type="journal article" date="2019" name="Int. J. Syst. Evol. Microbiol.">
        <title>The Global Catalogue of Microorganisms (GCM) 10K type strain sequencing project: providing services to taxonomists for standard genome sequencing and annotation.</title>
        <authorList>
            <consortium name="The Broad Institute Genomics Platform"/>
            <consortium name="The Broad Institute Genome Sequencing Center for Infectious Disease"/>
            <person name="Wu L."/>
            <person name="Ma J."/>
        </authorList>
    </citation>
    <scope>NUCLEOTIDE SEQUENCE [LARGE SCALE GENOMIC DNA]</scope>
    <source>
        <strain evidence="2">XZYJ18</strain>
    </source>
</reference>
<organism evidence="1 2">
    <name type="scientific">Actinomycetospora rhizophila</name>
    <dbReference type="NCBI Taxonomy" id="1416876"/>
    <lineage>
        <taxon>Bacteria</taxon>
        <taxon>Bacillati</taxon>
        <taxon>Actinomycetota</taxon>
        <taxon>Actinomycetes</taxon>
        <taxon>Pseudonocardiales</taxon>
        <taxon>Pseudonocardiaceae</taxon>
        <taxon>Actinomycetospora</taxon>
    </lineage>
</organism>
<evidence type="ECO:0000313" key="1">
    <source>
        <dbReference type="EMBL" id="MFC5142932.1"/>
    </source>
</evidence>
<keyword evidence="2" id="KW-1185">Reference proteome</keyword>